<feature type="region of interest" description="Disordered" evidence="1">
    <location>
        <begin position="1"/>
        <end position="30"/>
    </location>
</feature>
<evidence type="ECO:0000313" key="3">
    <source>
        <dbReference type="Proteomes" id="UP000650628"/>
    </source>
</evidence>
<name>A0A8J3TTM5_9ACTN</name>
<dbReference type="AlphaFoldDB" id="A0A8J3TTM5"/>
<comment type="caution">
    <text evidence="2">The sequence shown here is derived from an EMBL/GenBank/DDBJ whole genome shotgun (WGS) entry which is preliminary data.</text>
</comment>
<organism evidence="2 3">
    <name type="scientific">Planotetraspora mira</name>
    <dbReference type="NCBI Taxonomy" id="58121"/>
    <lineage>
        <taxon>Bacteria</taxon>
        <taxon>Bacillati</taxon>
        <taxon>Actinomycetota</taxon>
        <taxon>Actinomycetes</taxon>
        <taxon>Streptosporangiales</taxon>
        <taxon>Streptosporangiaceae</taxon>
        <taxon>Planotetraspora</taxon>
    </lineage>
</organism>
<evidence type="ECO:0000256" key="1">
    <source>
        <dbReference type="SAM" id="MobiDB-lite"/>
    </source>
</evidence>
<gene>
    <name evidence="2" type="ORF">Pmi06nite_57500</name>
</gene>
<evidence type="ECO:0000313" key="2">
    <source>
        <dbReference type="EMBL" id="GII32308.1"/>
    </source>
</evidence>
<keyword evidence="3" id="KW-1185">Reference proteome</keyword>
<sequence>MAAEKEDHAQDDASATEARKPQKRAKRQASPFRRWVVSPIGSTAVTSIVASLVGALVGGAATAIATQVTVRAQADSVNAQIQTERELQLRAARGQLYSQFLDKVFDVKVALADIEGCTTKAFGAPPLPVSIRSQFNVTATDEIVRCDNAVATYNSAFLAAQKYYNGLFAWGASTFTKDAGSVLTIFPGLDYCAKSEANGKANRACTIQWSDDEALIHLWYQGGLFSASKDNPPPAEEPDAREADAMHRARTALSDAYTNSGPKTGFISGLADVGIVQLRHDFCLEMAGERVDCG</sequence>
<feature type="compositionally biased region" description="Basic and acidic residues" evidence="1">
    <location>
        <begin position="1"/>
        <end position="11"/>
    </location>
</feature>
<reference evidence="2 3" key="1">
    <citation type="submission" date="2021-01" db="EMBL/GenBank/DDBJ databases">
        <title>Whole genome shotgun sequence of Planotetraspora mira NBRC 15435.</title>
        <authorList>
            <person name="Komaki H."/>
            <person name="Tamura T."/>
        </authorList>
    </citation>
    <scope>NUCLEOTIDE SEQUENCE [LARGE SCALE GENOMIC DNA]</scope>
    <source>
        <strain evidence="2 3">NBRC 15435</strain>
    </source>
</reference>
<dbReference type="EMBL" id="BOOO01000034">
    <property type="protein sequence ID" value="GII32308.1"/>
    <property type="molecule type" value="Genomic_DNA"/>
</dbReference>
<proteinExistence type="predicted"/>
<accession>A0A8J3TTM5</accession>
<dbReference type="RefSeq" id="WP_203956210.1">
    <property type="nucleotide sequence ID" value="NZ_BOOO01000034.1"/>
</dbReference>
<protein>
    <submittedName>
        <fullName evidence="2">Uncharacterized protein</fullName>
    </submittedName>
</protein>
<dbReference type="Proteomes" id="UP000650628">
    <property type="component" value="Unassembled WGS sequence"/>
</dbReference>